<reference evidence="3" key="1">
    <citation type="submission" date="2020-08" db="EMBL/GenBank/DDBJ databases">
        <title>Lacibacter sp. S13-6-6 genome sequencing.</title>
        <authorList>
            <person name="Jin L."/>
        </authorList>
    </citation>
    <scope>NUCLEOTIDE SEQUENCE [LARGE SCALE GENOMIC DNA]</scope>
    <source>
        <strain evidence="3">S13-6-6</strain>
    </source>
</reference>
<dbReference type="Gene3D" id="2.60.120.1130">
    <property type="match status" value="1"/>
</dbReference>
<evidence type="ECO:0000259" key="1">
    <source>
        <dbReference type="Pfam" id="PF12969"/>
    </source>
</evidence>
<proteinExistence type="predicted"/>
<dbReference type="InterPro" id="IPR024618">
    <property type="entry name" value="DUF3857"/>
</dbReference>
<gene>
    <name evidence="2" type="ORF">H4075_09360</name>
</gene>
<evidence type="ECO:0000313" key="2">
    <source>
        <dbReference type="EMBL" id="QNA46359.1"/>
    </source>
</evidence>
<dbReference type="Pfam" id="PF12969">
    <property type="entry name" value="DUF3857"/>
    <property type="match status" value="1"/>
</dbReference>
<organism evidence="2 3">
    <name type="scientific">Lacibacter sediminis</name>
    <dbReference type="NCBI Taxonomy" id="2760713"/>
    <lineage>
        <taxon>Bacteria</taxon>
        <taxon>Pseudomonadati</taxon>
        <taxon>Bacteroidota</taxon>
        <taxon>Chitinophagia</taxon>
        <taxon>Chitinophagales</taxon>
        <taxon>Chitinophagaceae</taxon>
        <taxon>Lacibacter</taxon>
    </lineage>
</organism>
<keyword evidence="3" id="KW-1185">Reference proteome</keyword>
<dbReference type="SUPFAM" id="SSF54001">
    <property type="entry name" value="Cysteine proteinases"/>
    <property type="match status" value="1"/>
</dbReference>
<dbReference type="EMBL" id="CP060007">
    <property type="protein sequence ID" value="QNA46359.1"/>
    <property type="molecule type" value="Genomic_DNA"/>
</dbReference>
<feature type="domain" description="DUF3857" evidence="1">
    <location>
        <begin position="59"/>
        <end position="211"/>
    </location>
</feature>
<sequence length="633" mass="72029">MRKLNALLVFVLVCVNGWSQTILNYSSLTLPDSLKKDADAVYHLEENVIDIESPSKMIIRTHTIATVLTKAGLHHSVVRIGVDKLRKLEEITVKVYNELGIEVSRFKKKDFKLEGAYDGITLASDDKLYELDFPVPGTPCTIETEYELNCSGFIDIPSWYFGSTTESFKKSRFVVRSAIPVKYKAYNFNGEPVVTTDAKKTVYTWELSNKPVPTKETGSYGPRVSLPWIDVSPTQFSYDGFPGSLESWKEFGKWTYPFYEETNPFKPERVEFFKSLIKDAQTEQEKISILYSYLQKEFRYVSIQFGIGGFKPFPVSFAEQKKYGDCKGLTHYMKNILNAVGIKAHAALINAGTNEYPVDPTFASNNFNHVILCVPLKNDSVWLECTSKQTLPGMLGNFTENRNALLLTENGGVLTKTPSSKSIFNKWISATDADLFEDGSAILTSKLFVSGEFWQYVDAYVNGQTKEDTKRALVNAFGYKAPDDLEVKILSDSADGHLVEIKLAYNQFYDFKAGSKHFYPLRQYKLNDENIKPAETRKHEYLFDYPYIKTDHITYKLPEGFLTETVPPVKEIRNDFIKYQNSIQLNETKTKLSVTTELQLHKHIVPPDKFNEVANSFEAIKKDEGQKIVLKKG</sequence>
<dbReference type="Gene3D" id="3.10.620.30">
    <property type="match status" value="1"/>
</dbReference>
<evidence type="ECO:0000313" key="3">
    <source>
        <dbReference type="Proteomes" id="UP000515344"/>
    </source>
</evidence>
<dbReference type="AlphaFoldDB" id="A0A7G5XLK6"/>
<dbReference type="RefSeq" id="WP_182806192.1">
    <property type="nucleotide sequence ID" value="NZ_CP060007.1"/>
</dbReference>
<protein>
    <submittedName>
        <fullName evidence="2">DUF3857 domain-containing protein</fullName>
    </submittedName>
</protein>
<accession>A0A7G5XLK6</accession>
<name>A0A7G5XLK6_9BACT</name>
<dbReference type="KEGG" id="lacs:H4075_09360"/>
<dbReference type="InterPro" id="IPR038765">
    <property type="entry name" value="Papain-like_cys_pep_sf"/>
</dbReference>
<dbReference type="Proteomes" id="UP000515344">
    <property type="component" value="Chromosome"/>
</dbReference>
<dbReference type="Gene3D" id="2.60.40.3140">
    <property type="match status" value="1"/>
</dbReference>